<dbReference type="InterPro" id="IPR012349">
    <property type="entry name" value="Split_barrel_FMN-bd"/>
</dbReference>
<dbReference type="EMBL" id="CP031417">
    <property type="protein sequence ID" value="AXK79474.1"/>
    <property type="molecule type" value="Genomic_DNA"/>
</dbReference>
<dbReference type="GO" id="GO:0010181">
    <property type="term" value="F:FMN binding"/>
    <property type="evidence" value="ECO:0007669"/>
    <property type="project" value="InterPro"/>
</dbReference>
<dbReference type="GO" id="GO:0016646">
    <property type="term" value="F:oxidoreductase activity, acting on the CH-NH group of donors, NAD or NADP as acceptor"/>
    <property type="evidence" value="ECO:0007669"/>
    <property type="project" value="UniProtKB-ARBA"/>
</dbReference>
<dbReference type="Proteomes" id="UP000254889">
    <property type="component" value="Chromosome"/>
</dbReference>
<dbReference type="PANTHER" id="PTHR43812">
    <property type="entry name" value="BLR2425 PROTEIN"/>
    <property type="match status" value="1"/>
</dbReference>
<dbReference type="Gene3D" id="2.30.110.10">
    <property type="entry name" value="Electron Transport, Fmn-binding Protein, Chain A"/>
    <property type="match status" value="1"/>
</dbReference>
<gene>
    <name evidence="2" type="ORF">DW352_02440</name>
</gene>
<protein>
    <submittedName>
        <fullName evidence="2">Flavin reductase family protein</fullName>
    </submittedName>
</protein>
<accession>A0A345ZRC7</accession>
<dbReference type="PANTHER" id="PTHR43812:SF2">
    <property type="entry name" value="FLAVIN REDUCTASE LIKE DOMAIN-CONTAINING PROTEIN"/>
    <property type="match status" value="1"/>
</dbReference>
<sequence>MFYEPEKRDRALLPYDPFKAIVAPRPIGWITSMSAKGEINLAPYSFFNGINSRPNLVMFGSEGFKDSVAFIAETREFVCNLATWDLRDKMNETAAPLPRGVNEMERAGLTTAPSRIVKPPRVAESPCALECKLINIVPMQTYDGKPVDCHVAFGQVVGVHIDDRFIVDGLVDTAAMRPIARCGYHQYAVVDRLFELVRPET</sequence>
<evidence type="ECO:0000259" key="1">
    <source>
        <dbReference type="SMART" id="SM00903"/>
    </source>
</evidence>
<dbReference type="OrthoDB" id="9783347at2"/>
<dbReference type="KEGG" id="ptaw:DW352_02440"/>
<reference evidence="2 3" key="1">
    <citation type="submission" date="2018-07" db="EMBL/GenBank/DDBJ databases">
        <authorList>
            <person name="Quirk P.G."/>
            <person name="Krulwich T.A."/>
        </authorList>
    </citation>
    <scope>NUCLEOTIDE SEQUENCE [LARGE SCALE GENOMIC DNA]</scope>
    <source>
        <strain evidence="2 3">CC-BB4</strain>
    </source>
</reference>
<organism evidence="2 3">
    <name type="scientific">Pseudolabrys taiwanensis</name>
    <dbReference type="NCBI Taxonomy" id="331696"/>
    <lineage>
        <taxon>Bacteria</taxon>
        <taxon>Pseudomonadati</taxon>
        <taxon>Pseudomonadota</taxon>
        <taxon>Alphaproteobacteria</taxon>
        <taxon>Hyphomicrobiales</taxon>
        <taxon>Xanthobacteraceae</taxon>
        <taxon>Pseudolabrys</taxon>
    </lineage>
</organism>
<keyword evidence="3" id="KW-1185">Reference proteome</keyword>
<dbReference type="Pfam" id="PF01613">
    <property type="entry name" value="Flavin_Reduct"/>
    <property type="match status" value="1"/>
</dbReference>
<evidence type="ECO:0000313" key="3">
    <source>
        <dbReference type="Proteomes" id="UP000254889"/>
    </source>
</evidence>
<evidence type="ECO:0000313" key="2">
    <source>
        <dbReference type="EMBL" id="AXK79474.1"/>
    </source>
</evidence>
<dbReference type="SUPFAM" id="SSF50475">
    <property type="entry name" value="FMN-binding split barrel"/>
    <property type="match status" value="1"/>
</dbReference>
<dbReference type="InterPro" id="IPR002563">
    <property type="entry name" value="Flavin_Rdtase-like_dom"/>
</dbReference>
<name>A0A345ZRC7_9HYPH</name>
<feature type="domain" description="Flavin reductase like" evidence="1">
    <location>
        <begin position="20"/>
        <end position="167"/>
    </location>
</feature>
<proteinExistence type="predicted"/>
<dbReference type="SMART" id="SM00903">
    <property type="entry name" value="Flavin_Reduct"/>
    <property type="match status" value="1"/>
</dbReference>
<dbReference type="AlphaFoldDB" id="A0A345ZRC7"/>
<dbReference type="RefSeq" id="WP_115688200.1">
    <property type="nucleotide sequence ID" value="NZ_CP031417.1"/>
</dbReference>